<feature type="domain" description="PBP" evidence="1">
    <location>
        <begin position="139"/>
        <end position="320"/>
    </location>
</feature>
<dbReference type="InterPro" id="IPR036390">
    <property type="entry name" value="WH_DNA-bd_sf"/>
</dbReference>
<keyword evidence="3" id="KW-1185">Reference proteome</keyword>
<proteinExistence type="predicted"/>
<comment type="caution">
    <text evidence="2">The sequence shown here is derived from an EMBL/GenBank/DDBJ whole genome shotgun (WGS) entry which is preliminary data.</text>
</comment>
<dbReference type="Proteomes" id="UP000321039">
    <property type="component" value="Unassembled WGS sequence"/>
</dbReference>
<dbReference type="Gene3D" id="1.10.10.10">
    <property type="entry name" value="Winged helix-like DNA-binding domain superfamily/Winged helix DNA-binding domain"/>
    <property type="match status" value="1"/>
</dbReference>
<dbReference type="InterPro" id="IPR036388">
    <property type="entry name" value="WH-like_DNA-bd_sf"/>
</dbReference>
<dbReference type="Pfam" id="PF12727">
    <property type="entry name" value="PBP_like"/>
    <property type="match status" value="1"/>
</dbReference>
<dbReference type="Gene3D" id="3.40.190.10">
    <property type="entry name" value="Periplasmic binding protein-like II"/>
    <property type="match status" value="1"/>
</dbReference>
<evidence type="ECO:0000259" key="1">
    <source>
        <dbReference type="Pfam" id="PF12727"/>
    </source>
</evidence>
<evidence type="ECO:0000313" key="3">
    <source>
        <dbReference type="Proteomes" id="UP000321039"/>
    </source>
</evidence>
<sequence>MRHLQLSPAWFFTDGSGSQLDPKLFALLRALHRDGKLTDAARDCGLSYRHAWNLLQQWGDFFQTPLVEKRRGRGTLLSPLGHKLLWAEQRVAARLEPQLESLSLEINGEIEQLLEGAKPALRLHASHGYAVALLPRFCRDLQLDLQYCSPHDALAALERNACDVAGFHLPLGVGDDVARKILRKLRPRSHRVIQFITRRQGLMVQAGNPSEIRQLADLAGRGLRFINREPTSGTRALLNVLLQEAQVRSRDIAGFEQEEFTHSAIAAYIAAGMADAGFGVEAAARQFGLDFIPLAQEHYLMACHRKSLGHPGIHGLLSLLRGDDFHAAVEDLPGYSARYCGKVMTVDELQKHIYTPDQAL</sequence>
<name>A0A5C9A764_9GAMM</name>
<dbReference type="PANTHER" id="PTHR38431:SF1">
    <property type="entry name" value="BLL2305 PROTEIN"/>
    <property type="match status" value="1"/>
</dbReference>
<gene>
    <name evidence="2" type="ORF">FV139_03290</name>
</gene>
<dbReference type="InterPro" id="IPR024370">
    <property type="entry name" value="PBP_domain"/>
</dbReference>
<dbReference type="SUPFAM" id="SSF53850">
    <property type="entry name" value="Periplasmic binding protein-like II"/>
    <property type="match status" value="1"/>
</dbReference>
<dbReference type="AlphaFoldDB" id="A0A5C9A764"/>
<dbReference type="RefSeq" id="WP_148066788.1">
    <property type="nucleotide sequence ID" value="NZ_VRZA01000001.1"/>
</dbReference>
<evidence type="ECO:0000313" key="2">
    <source>
        <dbReference type="EMBL" id="TXS96516.1"/>
    </source>
</evidence>
<dbReference type="EMBL" id="VRZA01000001">
    <property type="protein sequence ID" value="TXS96516.1"/>
    <property type="molecule type" value="Genomic_DNA"/>
</dbReference>
<accession>A0A5C9A764</accession>
<dbReference type="PANTHER" id="PTHR38431">
    <property type="entry name" value="BLL2305 PROTEIN"/>
    <property type="match status" value="1"/>
</dbReference>
<reference evidence="2 3" key="1">
    <citation type="submission" date="2019-08" db="EMBL/GenBank/DDBJ databases">
        <title>Parahaliea maris sp. nov., isolated from the surface seawater.</title>
        <authorList>
            <person name="Liu Y."/>
        </authorList>
    </citation>
    <scope>NUCLEOTIDE SEQUENCE [LARGE SCALE GENOMIC DNA]</scope>
    <source>
        <strain evidence="2 3">HSLHS9</strain>
    </source>
</reference>
<protein>
    <submittedName>
        <fullName evidence="2">LysR family transcriptional regulator</fullName>
    </submittedName>
</protein>
<dbReference type="SUPFAM" id="SSF46785">
    <property type="entry name" value="Winged helix' DNA-binding domain"/>
    <property type="match status" value="1"/>
</dbReference>
<organism evidence="2 3">
    <name type="scientific">Parahaliea maris</name>
    <dbReference type="NCBI Taxonomy" id="2716870"/>
    <lineage>
        <taxon>Bacteria</taxon>
        <taxon>Pseudomonadati</taxon>
        <taxon>Pseudomonadota</taxon>
        <taxon>Gammaproteobacteria</taxon>
        <taxon>Cellvibrionales</taxon>
        <taxon>Halieaceae</taxon>
        <taxon>Parahaliea</taxon>
    </lineage>
</organism>